<dbReference type="PROSITE" id="PS51331">
    <property type="entry name" value="THYX"/>
    <property type="match status" value="1"/>
</dbReference>
<evidence type="ECO:0000313" key="2">
    <source>
        <dbReference type="Proteomes" id="UP000177197"/>
    </source>
</evidence>
<dbReference type="AlphaFoldDB" id="A0A1F5CCM6"/>
<dbReference type="Gene3D" id="3.30.1360.170">
    <property type="match status" value="1"/>
</dbReference>
<protein>
    <submittedName>
        <fullName evidence="1">Uncharacterized protein</fullName>
    </submittedName>
</protein>
<evidence type="ECO:0000313" key="1">
    <source>
        <dbReference type="EMBL" id="OGD40578.1"/>
    </source>
</evidence>
<organism evidence="1 2">
    <name type="scientific">Candidatus Azambacteria bacterium RIFCSPLOWO2_02_FULL_44_14</name>
    <dbReference type="NCBI Taxonomy" id="1797306"/>
    <lineage>
        <taxon>Bacteria</taxon>
        <taxon>Candidatus Azamiibacteriota</taxon>
    </lineage>
</organism>
<dbReference type="InterPro" id="IPR003669">
    <property type="entry name" value="Thymidylate_synthase_ThyX"/>
</dbReference>
<sequence length="591" mass="67600">MRAEELAKSINYYQVHQNKMTALIEHARSFLSSGEHRPQFTAVEIQALASFFTSFDNRVYFIHSLPETITDVLLSMFSRLKNKRGLRGVFVDTFLPHLLANGLSEIQSKFSGKVEAFMKHNRITSLEQFVNHSAQSRRLFEEFKDALKIDSDYVKRFADSPKVKTFLETWLDRYGHNSIARMAKLTLCFENISILAAKSIEWTRPGAGYIELSTRYVNMASGSYYPIAEELSEFGVPVGEPTQSIKLGFSSYFDSQGQNLDGPFPRFLHQNYAGLIGDPKDLEKGIAGETYDVLGNFLPCATLTSVGVAISGEAFPQLLKHLILDATPENLVLAEMVLEEAAKIGGDQFGRHFVPTEWNRATWQYLDTKTFRHRLGLRESGTIVSLIPDFEDVERLLENSFRNQPQFYEAISFVDIIKKLAGIERAEFDRLPNHFEMVSAAFSGVMSFRSWRDLQRQQLATHYRTYVTPELGFYVASKPTPEWLTNRSLGVWQTNLALYQTMKEFNVPPELMQYPLAMGNLVGFQIGANMAELEFCIWQRTKYTVNHEVRQIFLGMEQILRSSYPWWSKISRADMTSAYVFARTDKGIVLF</sequence>
<reference evidence="1 2" key="1">
    <citation type="journal article" date="2016" name="Nat. Commun.">
        <title>Thousands of microbial genomes shed light on interconnected biogeochemical processes in an aquifer system.</title>
        <authorList>
            <person name="Anantharaman K."/>
            <person name="Brown C.T."/>
            <person name="Hug L.A."/>
            <person name="Sharon I."/>
            <person name="Castelle C.J."/>
            <person name="Probst A.J."/>
            <person name="Thomas B.C."/>
            <person name="Singh A."/>
            <person name="Wilkins M.J."/>
            <person name="Karaoz U."/>
            <person name="Brodie E.L."/>
            <person name="Williams K.H."/>
            <person name="Hubbard S.S."/>
            <person name="Banfield J.F."/>
        </authorList>
    </citation>
    <scope>NUCLEOTIDE SEQUENCE [LARGE SCALE GENOMIC DNA]</scope>
</reference>
<dbReference type="EMBL" id="MEYV01000005">
    <property type="protein sequence ID" value="OGD40578.1"/>
    <property type="molecule type" value="Genomic_DNA"/>
</dbReference>
<dbReference type="GO" id="GO:0050660">
    <property type="term" value="F:flavin adenine dinucleotide binding"/>
    <property type="evidence" value="ECO:0007669"/>
    <property type="project" value="InterPro"/>
</dbReference>
<name>A0A1F5CCM6_9BACT</name>
<gene>
    <name evidence="1" type="ORF">A3I30_02305</name>
</gene>
<comment type="caution">
    <text evidence="1">The sequence shown here is derived from an EMBL/GenBank/DDBJ whole genome shotgun (WGS) entry which is preliminary data.</text>
</comment>
<dbReference type="Pfam" id="PF02511">
    <property type="entry name" value="Thy1"/>
    <property type="match status" value="1"/>
</dbReference>
<accession>A0A1F5CCM6</accession>
<dbReference type="GO" id="GO:0050797">
    <property type="term" value="F:thymidylate synthase (FAD) activity"/>
    <property type="evidence" value="ECO:0007669"/>
    <property type="project" value="InterPro"/>
</dbReference>
<dbReference type="SUPFAM" id="SSF69796">
    <property type="entry name" value="Thymidylate synthase-complementing protein Thy1"/>
    <property type="match status" value="2"/>
</dbReference>
<proteinExistence type="predicted"/>
<dbReference type="GO" id="GO:0006231">
    <property type="term" value="P:dTMP biosynthetic process"/>
    <property type="evidence" value="ECO:0007669"/>
    <property type="project" value="InterPro"/>
</dbReference>
<dbReference type="Proteomes" id="UP000177197">
    <property type="component" value="Unassembled WGS sequence"/>
</dbReference>
<dbReference type="InterPro" id="IPR036098">
    <property type="entry name" value="Thymidylate_synthase_ThyX_sf"/>
</dbReference>